<evidence type="ECO:0000313" key="3">
    <source>
        <dbReference type="EMBL" id="MCQ9302407.1"/>
    </source>
</evidence>
<keyword evidence="3" id="KW-0808">Transferase</keyword>
<dbReference type="PANTHER" id="PTHR47505:SF1">
    <property type="entry name" value="DNA UTILIZATION PROTEIN YHGH"/>
    <property type="match status" value="1"/>
</dbReference>
<dbReference type="PANTHER" id="PTHR47505">
    <property type="entry name" value="DNA UTILIZATION PROTEIN YHGH"/>
    <property type="match status" value="1"/>
</dbReference>
<feature type="domain" description="Phosphoribosyltransferase" evidence="2">
    <location>
        <begin position="103"/>
        <end position="169"/>
    </location>
</feature>
<keyword evidence="3" id="KW-0328">Glycosyltransferase</keyword>
<comment type="similarity">
    <text evidence="1">Belongs to the ComF/GntX family.</text>
</comment>
<dbReference type="AlphaFoldDB" id="A0AAW5LHE4"/>
<dbReference type="SUPFAM" id="SSF53271">
    <property type="entry name" value="PRTase-like"/>
    <property type="match status" value="1"/>
</dbReference>
<gene>
    <name evidence="3" type="ORF">NQ032_02085</name>
</gene>
<sequence>MSEEEETCLDCQWLSNKYPLINQLYTLYDYDGLVKALIQQYKLNGDVALNQVFQLPLKLFKRYDYVIPAPIHPNKLEQRTFDHVTTVLDNHKIKYIQVFETEERKKQSELTKIERSSQHNPFKINKDIDFENKRILLVDDIYTTGLTMHRLAELLFIRKIRKIDALTFARAVNNDKI</sequence>
<dbReference type="EMBL" id="JANILD010000001">
    <property type="protein sequence ID" value="MCQ9302407.1"/>
    <property type="molecule type" value="Genomic_DNA"/>
</dbReference>
<evidence type="ECO:0000313" key="4">
    <source>
        <dbReference type="Proteomes" id="UP001204068"/>
    </source>
</evidence>
<dbReference type="InterPro" id="IPR051910">
    <property type="entry name" value="ComF/GntX_DNA_util-trans"/>
</dbReference>
<dbReference type="InterPro" id="IPR029057">
    <property type="entry name" value="PRTase-like"/>
</dbReference>
<evidence type="ECO:0000256" key="1">
    <source>
        <dbReference type="ARBA" id="ARBA00008007"/>
    </source>
</evidence>
<reference evidence="3" key="1">
    <citation type="submission" date="2022-07" db="EMBL/GenBank/DDBJ databases">
        <title>Bacterial species isolated from the porcine tonsil microbiota.</title>
        <authorList>
            <person name="Oliveira I.M.F."/>
        </authorList>
    </citation>
    <scope>NUCLEOTIDE SEQUENCE</scope>
    <source>
        <strain evidence="3">8QC2O2</strain>
    </source>
</reference>
<dbReference type="InterPro" id="IPR000836">
    <property type="entry name" value="PRTase_dom"/>
</dbReference>
<organism evidence="3 4">
    <name type="scientific">Mammaliicoccus sciuri</name>
    <name type="common">Staphylococcus sciuri</name>
    <dbReference type="NCBI Taxonomy" id="1296"/>
    <lineage>
        <taxon>Bacteria</taxon>
        <taxon>Bacillati</taxon>
        <taxon>Bacillota</taxon>
        <taxon>Bacilli</taxon>
        <taxon>Bacillales</taxon>
        <taxon>Staphylococcaceae</taxon>
        <taxon>Mammaliicoccus</taxon>
    </lineage>
</organism>
<name>A0AAW5LHE4_MAMSC</name>
<dbReference type="Proteomes" id="UP001204068">
    <property type="component" value="Unassembled WGS sequence"/>
</dbReference>
<accession>A0AAW5LHE4</accession>
<proteinExistence type="inferred from homology"/>
<dbReference type="Gene3D" id="3.40.50.2020">
    <property type="match status" value="1"/>
</dbReference>
<dbReference type="Pfam" id="PF00156">
    <property type="entry name" value="Pribosyltran"/>
    <property type="match status" value="1"/>
</dbReference>
<dbReference type="GO" id="GO:0016757">
    <property type="term" value="F:glycosyltransferase activity"/>
    <property type="evidence" value="ECO:0007669"/>
    <property type="project" value="UniProtKB-KW"/>
</dbReference>
<dbReference type="RefSeq" id="WP_158006035.1">
    <property type="nucleotide sequence ID" value="NZ_CP064868.1"/>
</dbReference>
<dbReference type="CDD" id="cd06223">
    <property type="entry name" value="PRTases_typeI"/>
    <property type="match status" value="1"/>
</dbReference>
<protein>
    <submittedName>
        <fullName evidence="3">Phosphoribosyltransferase family protein</fullName>
    </submittedName>
</protein>
<comment type="caution">
    <text evidence="3">The sequence shown here is derived from an EMBL/GenBank/DDBJ whole genome shotgun (WGS) entry which is preliminary data.</text>
</comment>
<evidence type="ECO:0000259" key="2">
    <source>
        <dbReference type="Pfam" id="PF00156"/>
    </source>
</evidence>